<dbReference type="CDD" id="cd00841">
    <property type="entry name" value="MPP_YfcE"/>
    <property type="match status" value="1"/>
</dbReference>
<evidence type="ECO:0000313" key="7">
    <source>
        <dbReference type="Proteomes" id="UP000029994"/>
    </source>
</evidence>
<dbReference type="GeneID" id="43682536"/>
<dbReference type="InterPro" id="IPR029052">
    <property type="entry name" value="Metallo-depent_PP-like"/>
</dbReference>
<keyword evidence="3" id="KW-0378">Hydrolase</keyword>
<dbReference type="InterPro" id="IPR024654">
    <property type="entry name" value="Calcineurin-like_PHP_lpxH"/>
</dbReference>
<evidence type="ECO:0000313" key="6">
    <source>
        <dbReference type="EMBL" id="KGK10671.1"/>
    </source>
</evidence>
<protein>
    <recommendedName>
        <fullName evidence="4">Phosphoesterase</fullName>
        <ecNumber evidence="4">3.1.4.-</ecNumber>
    </recommendedName>
</protein>
<dbReference type="eggNOG" id="COG0622">
    <property type="taxonomic scope" value="Bacteria"/>
</dbReference>
<dbReference type="Gene3D" id="3.60.21.10">
    <property type="match status" value="1"/>
</dbReference>
<dbReference type="AlphaFoldDB" id="A0A099LT79"/>
<evidence type="ECO:0000256" key="2">
    <source>
        <dbReference type="ARBA" id="ARBA00022723"/>
    </source>
</evidence>
<dbReference type="NCBIfam" id="TIGR00040">
    <property type="entry name" value="yfcE"/>
    <property type="match status" value="1"/>
</dbReference>
<proteinExistence type="inferred from homology"/>
<name>A0A099LT79_9VIBR</name>
<feature type="domain" description="Calcineurin-like phosphoesterase" evidence="5">
    <location>
        <begin position="1"/>
        <end position="162"/>
    </location>
</feature>
<dbReference type="RefSeq" id="WP_039424741.1">
    <property type="nucleotide sequence ID" value="NZ_CP061845.1"/>
</dbReference>
<evidence type="ECO:0000256" key="1">
    <source>
        <dbReference type="ARBA" id="ARBA00008950"/>
    </source>
</evidence>
<reference evidence="6 7" key="1">
    <citation type="submission" date="2014-04" db="EMBL/GenBank/DDBJ databases">
        <title>Genome sequencing of Vibrio navarrensis strains.</title>
        <authorList>
            <person name="Gladney L.M."/>
            <person name="Katz L.S."/>
            <person name="Marino-Ramirez L."/>
            <person name="Jordan I.K."/>
        </authorList>
    </citation>
    <scope>NUCLEOTIDE SEQUENCE [LARGE SCALE GENOMIC DNA]</scope>
    <source>
        <strain evidence="6 7">ATCC 51183</strain>
    </source>
</reference>
<evidence type="ECO:0000256" key="3">
    <source>
        <dbReference type="ARBA" id="ARBA00022801"/>
    </source>
</evidence>
<comment type="similarity">
    <text evidence="1 4">Belongs to the metallophosphoesterase superfamily. YfcE family.</text>
</comment>
<gene>
    <name evidence="6" type="ORF">EA26_04900</name>
</gene>
<accession>A0A099LT79</accession>
<dbReference type="PROSITE" id="PS01269">
    <property type="entry name" value="UPF0025"/>
    <property type="match status" value="1"/>
</dbReference>
<sequence>MKLFFASDLHGCLEATKAMLTCFENSGAEHLILLGDLLNHGPRNPIPRAYNPPEVARLLNEYADKIIAVRGNCDSEVDQMLLSFPMMMDYAWVLLEPGRKVFLTHGHKYHAKQKPVLCAGDVLVHGHTHIAVAQWEEGNLIFNPGSVTFPREGKPASYGVYDSGTWSVIALSGETLLATTM</sequence>
<dbReference type="NCBIfam" id="NF006988">
    <property type="entry name" value="PRK09453.1"/>
    <property type="match status" value="1"/>
</dbReference>
<keyword evidence="7" id="KW-1185">Reference proteome</keyword>
<comment type="caution">
    <text evidence="6">The sequence shown here is derived from an EMBL/GenBank/DDBJ whole genome shotgun (WGS) entry which is preliminary data.</text>
</comment>
<dbReference type="GO" id="GO:0016787">
    <property type="term" value="F:hydrolase activity"/>
    <property type="evidence" value="ECO:0007669"/>
    <property type="project" value="UniProtKB-UniRule"/>
</dbReference>
<dbReference type="Proteomes" id="UP000029994">
    <property type="component" value="Unassembled WGS sequence"/>
</dbReference>
<evidence type="ECO:0000256" key="4">
    <source>
        <dbReference type="RuleBase" id="RU362039"/>
    </source>
</evidence>
<dbReference type="EMBL" id="JMCG01000001">
    <property type="protein sequence ID" value="KGK10671.1"/>
    <property type="molecule type" value="Genomic_DNA"/>
</dbReference>
<dbReference type="Pfam" id="PF12850">
    <property type="entry name" value="Metallophos_2"/>
    <property type="match status" value="1"/>
</dbReference>
<dbReference type="GO" id="GO:0046872">
    <property type="term" value="F:metal ion binding"/>
    <property type="evidence" value="ECO:0007669"/>
    <property type="project" value="UniProtKB-KW"/>
</dbReference>
<dbReference type="InterPro" id="IPR000979">
    <property type="entry name" value="Phosphodiesterase_MJ0936/Vps29"/>
</dbReference>
<organism evidence="6 7">
    <name type="scientific">Vibrio navarrensis</name>
    <dbReference type="NCBI Taxonomy" id="29495"/>
    <lineage>
        <taxon>Bacteria</taxon>
        <taxon>Pseudomonadati</taxon>
        <taxon>Pseudomonadota</taxon>
        <taxon>Gammaproteobacteria</taxon>
        <taxon>Vibrionales</taxon>
        <taxon>Vibrionaceae</taxon>
        <taxon>Vibrio</taxon>
    </lineage>
</organism>
<dbReference type="InterPro" id="IPR020935">
    <property type="entry name" value="PdiEstase_YfcE_CS"/>
</dbReference>
<dbReference type="STRING" id="29495.EA26_04900"/>
<dbReference type="InterPro" id="IPR041802">
    <property type="entry name" value="MPP_YfcE"/>
</dbReference>
<keyword evidence="2 4" id="KW-0479">Metal-binding</keyword>
<comment type="cofactor">
    <cofactor evidence="4">
        <name>a divalent metal cation</name>
        <dbReference type="ChEBI" id="CHEBI:60240"/>
    </cofactor>
</comment>
<evidence type="ECO:0000259" key="5">
    <source>
        <dbReference type="Pfam" id="PF12850"/>
    </source>
</evidence>
<dbReference type="EC" id="3.1.4.-" evidence="4"/>
<dbReference type="PANTHER" id="PTHR11124">
    <property type="entry name" value="VACUOLAR SORTING PROTEIN VPS29"/>
    <property type="match status" value="1"/>
</dbReference>
<dbReference type="SUPFAM" id="SSF56300">
    <property type="entry name" value="Metallo-dependent phosphatases"/>
    <property type="match status" value="1"/>
</dbReference>